<comment type="caution">
    <text evidence="2">The sequence shown here is derived from an EMBL/GenBank/DDBJ whole genome shotgun (WGS) entry which is preliminary data.</text>
</comment>
<evidence type="ECO:0000256" key="1">
    <source>
        <dbReference type="SAM" id="SignalP"/>
    </source>
</evidence>
<protein>
    <recommendedName>
        <fullName evidence="4">Apple domain-containing protein</fullName>
    </recommendedName>
</protein>
<dbReference type="Proteomes" id="UP001374579">
    <property type="component" value="Unassembled WGS sequence"/>
</dbReference>
<feature type="chain" id="PRO_5042982760" description="Apple domain-containing protein" evidence="1">
    <location>
        <begin position="33"/>
        <end position="256"/>
    </location>
</feature>
<evidence type="ECO:0000313" key="3">
    <source>
        <dbReference type="Proteomes" id="UP001374579"/>
    </source>
</evidence>
<keyword evidence="1" id="KW-0732">Signal</keyword>
<evidence type="ECO:0008006" key="4">
    <source>
        <dbReference type="Google" id="ProtNLM"/>
    </source>
</evidence>
<organism evidence="2 3">
    <name type="scientific">Littorina saxatilis</name>
    <dbReference type="NCBI Taxonomy" id="31220"/>
    <lineage>
        <taxon>Eukaryota</taxon>
        <taxon>Metazoa</taxon>
        <taxon>Spiralia</taxon>
        <taxon>Lophotrochozoa</taxon>
        <taxon>Mollusca</taxon>
        <taxon>Gastropoda</taxon>
        <taxon>Caenogastropoda</taxon>
        <taxon>Littorinimorpha</taxon>
        <taxon>Littorinoidea</taxon>
        <taxon>Littorinidae</taxon>
        <taxon>Littorina</taxon>
    </lineage>
</organism>
<proteinExistence type="predicted"/>
<feature type="signal peptide" evidence="1">
    <location>
        <begin position="1"/>
        <end position="32"/>
    </location>
</feature>
<accession>A0AAN9BUM7</accession>
<reference evidence="2 3" key="1">
    <citation type="submission" date="2024-02" db="EMBL/GenBank/DDBJ databases">
        <title>Chromosome-scale genome assembly of the rough periwinkle Littorina saxatilis.</title>
        <authorList>
            <person name="De Jode A."/>
            <person name="Faria R."/>
            <person name="Formenti G."/>
            <person name="Sims Y."/>
            <person name="Smith T.P."/>
            <person name="Tracey A."/>
            <person name="Wood J.M.D."/>
            <person name="Zagrodzka Z.B."/>
            <person name="Johannesson K."/>
            <person name="Butlin R.K."/>
            <person name="Leder E.H."/>
        </authorList>
    </citation>
    <scope>NUCLEOTIDE SEQUENCE [LARGE SCALE GENOMIC DNA]</scope>
    <source>
        <strain evidence="2">Snail1</strain>
        <tissue evidence="2">Muscle</tissue>
    </source>
</reference>
<sequence>MASRHISPIVKPILRLFPLILLIGLQPAYTLAQSERQILAKQQPLLADLTFTDNVLFDEDDATDIRCARLCLESDACNLFTLTETSSLSEALSCRGHSSVAKNGAGRVPTPRTRLYTLRSGSSSEFLEKPCSSNADCSTANSECFNEKCLCTPGYYYSQTGDACLASCPTAQMQDTYLFYPASVIRQHNIGDDCPVTPLGRGACVEVCSADIRCKNVVFWSHSDVCCLKDVTPLEAPAAWDANVNVNANTYAKTCL</sequence>
<keyword evidence="3" id="KW-1185">Reference proteome</keyword>
<dbReference type="AlphaFoldDB" id="A0AAN9BUM7"/>
<name>A0AAN9BUM7_9CAEN</name>
<evidence type="ECO:0000313" key="2">
    <source>
        <dbReference type="EMBL" id="KAK7111703.1"/>
    </source>
</evidence>
<dbReference type="EMBL" id="JBAMIC010000002">
    <property type="protein sequence ID" value="KAK7111703.1"/>
    <property type="molecule type" value="Genomic_DNA"/>
</dbReference>
<gene>
    <name evidence="2" type="ORF">V1264_011291</name>
</gene>